<comment type="caution">
    <text evidence="1">The sequence shown here is derived from an EMBL/GenBank/DDBJ whole genome shotgun (WGS) entry which is preliminary data.</text>
</comment>
<accession>A0A0F9FUP6</accession>
<evidence type="ECO:0000313" key="1">
    <source>
        <dbReference type="EMBL" id="KKL82016.1"/>
    </source>
</evidence>
<dbReference type="InterPro" id="IPR016181">
    <property type="entry name" value="Acyl_CoA_acyltransferase"/>
</dbReference>
<organism evidence="1">
    <name type="scientific">marine sediment metagenome</name>
    <dbReference type="NCBI Taxonomy" id="412755"/>
    <lineage>
        <taxon>unclassified sequences</taxon>
        <taxon>metagenomes</taxon>
        <taxon>ecological metagenomes</taxon>
    </lineage>
</organism>
<protein>
    <recommendedName>
        <fullName evidence="2">N-acetyltransferase domain-containing protein</fullName>
    </recommendedName>
</protein>
<dbReference type="SUPFAM" id="SSF55729">
    <property type="entry name" value="Acyl-CoA N-acyltransferases (Nat)"/>
    <property type="match status" value="1"/>
</dbReference>
<dbReference type="EMBL" id="LAZR01022391">
    <property type="protein sequence ID" value="KKL82016.1"/>
    <property type="molecule type" value="Genomic_DNA"/>
</dbReference>
<evidence type="ECO:0008006" key="2">
    <source>
        <dbReference type="Google" id="ProtNLM"/>
    </source>
</evidence>
<reference evidence="1" key="1">
    <citation type="journal article" date="2015" name="Nature">
        <title>Complex archaea that bridge the gap between prokaryotes and eukaryotes.</title>
        <authorList>
            <person name="Spang A."/>
            <person name="Saw J.H."/>
            <person name="Jorgensen S.L."/>
            <person name="Zaremba-Niedzwiedzka K."/>
            <person name="Martijn J."/>
            <person name="Lind A.E."/>
            <person name="van Eijk R."/>
            <person name="Schleper C."/>
            <person name="Guy L."/>
            <person name="Ettema T.J."/>
        </authorList>
    </citation>
    <scope>NUCLEOTIDE SEQUENCE</scope>
</reference>
<name>A0A0F9FUP6_9ZZZZ</name>
<dbReference type="Gene3D" id="3.40.630.30">
    <property type="match status" value="1"/>
</dbReference>
<proteinExistence type="predicted"/>
<gene>
    <name evidence="1" type="ORF">LCGC14_1989000</name>
</gene>
<dbReference type="AlphaFoldDB" id="A0A0F9FUP6"/>
<sequence>MLEKIDMSKYSPYKKMKQTVNTREITDKRVRWPYYEKDIFNGEVKIRIIEKKDCIEVAELWRMCYGELYGSSLKYDWVLYPNRYEATVAFKEDWEKDSLSKDFCMLVFEEVQSSGLIGAWALFKDDRNLQVEFSIGIIHPDYRQQKRTMKIVSMAEDYIKMLETDSGAEYMTAFCETWHNTTQFLCFKQWGFKVAGIFPGQYTRWNGNQQEYRACEVHFYKFIGDAEKFVTKRGEIVLLPEFERLWDVLEETNNRSENMGLTIS</sequence>